<dbReference type="AlphaFoldDB" id="A0A3Q0IMK9"/>
<keyword evidence="7" id="KW-0275">Fatty acid biosynthesis</keyword>
<dbReference type="KEGG" id="dci:113466381"/>
<dbReference type="STRING" id="121845.A0A3Q0IMK9"/>
<dbReference type="PaxDb" id="121845-A0A3Q0IMK9"/>
<keyword evidence="6" id="KW-0443">Lipid metabolism</keyword>
<keyword evidence="3" id="KW-0276">Fatty acid metabolism</keyword>
<evidence type="ECO:0000256" key="1">
    <source>
        <dbReference type="ARBA" id="ARBA00022450"/>
    </source>
</evidence>
<evidence type="ECO:0000313" key="11">
    <source>
        <dbReference type="RefSeq" id="XP_026677524.1"/>
    </source>
</evidence>
<evidence type="ECO:0000256" key="7">
    <source>
        <dbReference type="ARBA" id="ARBA00023160"/>
    </source>
</evidence>
<evidence type="ECO:0000313" key="10">
    <source>
        <dbReference type="Proteomes" id="UP000079169"/>
    </source>
</evidence>
<reference evidence="11" key="1">
    <citation type="submission" date="2025-08" db="UniProtKB">
        <authorList>
            <consortium name="RefSeq"/>
        </authorList>
    </citation>
    <scope>IDENTIFICATION</scope>
</reference>
<evidence type="ECO:0000259" key="9">
    <source>
        <dbReference type="Pfam" id="PF00698"/>
    </source>
</evidence>
<keyword evidence="10" id="KW-1185">Reference proteome</keyword>
<dbReference type="SUPFAM" id="SSF52151">
    <property type="entry name" value="FabD/lysophospholipase-like"/>
    <property type="match status" value="1"/>
</dbReference>
<evidence type="ECO:0000256" key="5">
    <source>
        <dbReference type="ARBA" id="ARBA00023002"/>
    </source>
</evidence>
<dbReference type="GeneID" id="113466381"/>
<evidence type="ECO:0000256" key="8">
    <source>
        <dbReference type="ARBA" id="ARBA00023268"/>
    </source>
</evidence>
<evidence type="ECO:0000256" key="2">
    <source>
        <dbReference type="ARBA" id="ARBA00022516"/>
    </source>
</evidence>
<dbReference type="InterPro" id="IPR050091">
    <property type="entry name" value="PKS_NRPS_Biosynth_Enz"/>
</dbReference>
<name>A0A3Q0IMK9_DIACI</name>
<organism evidence="10 11">
    <name type="scientific">Diaphorina citri</name>
    <name type="common">Asian citrus psyllid</name>
    <dbReference type="NCBI Taxonomy" id="121845"/>
    <lineage>
        <taxon>Eukaryota</taxon>
        <taxon>Metazoa</taxon>
        <taxon>Ecdysozoa</taxon>
        <taxon>Arthropoda</taxon>
        <taxon>Hexapoda</taxon>
        <taxon>Insecta</taxon>
        <taxon>Pterygota</taxon>
        <taxon>Neoptera</taxon>
        <taxon>Paraneoptera</taxon>
        <taxon>Hemiptera</taxon>
        <taxon>Sternorrhyncha</taxon>
        <taxon>Psylloidea</taxon>
        <taxon>Psyllidae</taxon>
        <taxon>Diaphorininae</taxon>
        <taxon>Diaphorina</taxon>
    </lineage>
</organism>
<dbReference type="GO" id="GO:0016491">
    <property type="term" value="F:oxidoreductase activity"/>
    <property type="evidence" value="ECO:0007669"/>
    <property type="project" value="UniProtKB-KW"/>
</dbReference>
<feature type="domain" description="Malonyl-CoA:ACP transacylase (MAT)" evidence="9">
    <location>
        <begin position="13"/>
        <end position="75"/>
    </location>
</feature>
<keyword evidence="2" id="KW-0444">Lipid biosynthesis</keyword>
<protein>
    <submittedName>
        <fullName evidence="11">Fatty acid synthase-like</fullName>
    </submittedName>
</protein>
<keyword evidence="8" id="KW-0511">Multifunctional enzyme</keyword>
<dbReference type="InterPro" id="IPR016035">
    <property type="entry name" value="Acyl_Trfase/lysoPLipase"/>
</dbReference>
<dbReference type="Pfam" id="PF00698">
    <property type="entry name" value="Acyl_transf_1"/>
    <property type="match status" value="1"/>
</dbReference>
<keyword evidence="4" id="KW-0521">NADP</keyword>
<dbReference type="InterPro" id="IPR001227">
    <property type="entry name" value="Ac_transferase_dom_sf"/>
</dbReference>
<dbReference type="Gene3D" id="3.40.366.10">
    <property type="entry name" value="Malonyl-Coenzyme A Acyl Carrier Protein, domain 2"/>
    <property type="match status" value="1"/>
</dbReference>
<proteinExistence type="predicted"/>
<dbReference type="GO" id="GO:0006633">
    <property type="term" value="P:fatty acid biosynthetic process"/>
    <property type="evidence" value="ECO:0007669"/>
    <property type="project" value="UniProtKB-KW"/>
</dbReference>
<keyword evidence="5" id="KW-0560">Oxidoreductase</keyword>
<evidence type="ECO:0000256" key="4">
    <source>
        <dbReference type="ARBA" id="ARBA00022857"/>
    </source>
</evidence>
<gene>
    <name evidence="11" type="primary">LOC113466381</name>
</gene>
<dbReference type="PANTHER" id="PTHR43775">
    <property type="entry name" value="FATTY ACID SYNTHASE"/>
    <property type="match status" value="1"/>
</dbReference>
<accession>A0A3Q0IMK9</accession>
<dbReference type="InterPro" id="IPR014043">
    <property type="entry name" value="Acyl_transferase_dom"/>
</dbReference>
<dbReference type="Proteomes" id="UP000079169">
    <property type="component" value="Unplaced"/>
</dbReference>
<sequence>MHVSLRSLYENPNEDVFKNPINVMTGVIGMQIGLVNVLKTLGVEPDGIVGHSIGELSCSYADGGFTLEETILAAYY</sequence>
<keyword evidence="1" id="KW-0596">Phosphopantetheine</keyword>
<evidence type="ECO:0000256" key="3">
    <source>
        <dbReference type="ARBA" id="ARBA00022832"/>
    </source>
</evidence>
<dbReference type="GO" id="GO:0004312">
    <property type="term" value="F:fatty acid synthase activity"/>
    <property type="evidence" value="ECO:0007669"/>
    <property type="project" value="TreeGrafter"/>
</dbReference>
<dbReference type="PANTHER" id="PTHR43775:SF7">
    <property type="entry name" value="FATTY ACID SYNTHASE"/>
    <property type="match status" value="1"/>
</dbReference>
<evidence type="ECO:0000256" key="6">
    <source>
        <dbReference type="ARBA" id="ARBA00023098"/>
    </source>
</evidence>
<dbReference type="RefSeq" id="XP_026677524.1">
    <property type="nucleotide sequence ID" value="XM_026821723.1"/>
</dbReference>